<dbReference type="EMBL" id="JADJNC010000009">
    <property type="protein sequence ID" value="MBK7422810.1"/>
    <property type="molecule type" value="Genomic_DNA"/>
</dbReference>
<dbReference type="InterPro" id="IPR040079">
    <property type="entry name" value="Glutathione_S-Trfase"/>
</dbReference>
<dbReference type="InterPro" id="IPR036249">
    <property type="entry name" value="Thioredoxin-like_sf"/>
</dbReference>
<dbReference type="PANTHER" id="PTHR42673:SF4">
    <property type="entry name" value="MALEYLACETOACETATE ISOMERASE"/>
    <property type="match status" value="1"/>
</dbReference>
<dbReference type="SFLD" id="SFLDG00358">
    <property type="entry name" value="Main_(cytGST)"/>
    <property type="match status" value="1"/>
</dbReference>
<dbReference type="SUPFAM" id="SSF47616">
    <property type="entry name" value="GST C-terminal domain-like"/>
    <property type="match status" value="1"/>
</dbReference>
<dbReference type="SFLD" id="SFLDS00019">
    <property type="entry name" value="Glutathione_Transferase_(cytos"/>
    <property type="match status" value="1"/>
</dbReference>
<dbReference type="GO" id="GO:0016034">
    <property type="term" value="F:maleylacetoacetate isomerase activity"/>
    <property type="evidence" value="ECO:0007669"/>
    <property type="project" value="TreeGrafter"/>
</dbReference>
<name>A0A9D7ICB3_9RHOO</name>
<feature type="domain" description="GST N-terminal" evidence="1">
    <location>
        <begin position="1"/>
        <end position="81"/>
    </location>
</feature>
<accession>A0A9D7ICB3</accession>
<dbReference type="Gene3D" id="1.20.1050.10">
    <property type="match status" value="1"/>
</dbReference>
<dbReference type="Pfam" id="PF13409">
    <property type="entry name" value="GST_N_2"/>
    <property type="match status" value="1"/>
</dbReference>
<dbReference type="Proteomes" id="UP000886602">
    <property type="component" value="Unassembled WGS sequence"/>
</dbReference>
<gene>
    <name evidence="2" type="ORF">IPJ48_06755</name>
</gene>
<dbReference type="Pfam" id="PF13410">
    <property type="entry name" value="GST_C_2"/>
    <property type="match status" value="1"/>
</dbReference>
<comment type="caution">
    <text evidence="2">The sequence shown here is derived from an EMBL/GenBank/DDBJ whole genome shotgun (WGS) entry which is preliminary data.</text>
</comment>
<dbReference type="FunFam" id="3.40.30.10:FF:000206">
    <property type="entry name" value="Probable glutathione S-transferase"/>
    <property type="match status" value="1"/>
</dbReference>
<dbReference type="CDD" id="cd03043">
    <property type="entry name" value="GST_N_1"/>
    <property type="match status" value="1"/>
</dbReference>
<dbReference type="InterPro" id="IPR004045">
    <property type="entry name" value="Glutathione_S-Trfase_N"/>
</dbReference>
<evidence type="ECO:0000259" key="1">
    <source>
        <dbReference type="PROSITE" id="PS50404"/>
    </source>
</evidence>
<reference evidence="2" key="1">
    <citation type="submission" date="2020-10" db="EMBL/GenBank/DDBJ databases">
        <title>Connecting structure to function with the recovery of over 1000 high-quality activated sludge metagenome-assembled genomes encoding full-length rRNA genes using long-read sequencing.</title>
        <authorList>
            <person name="Singleton C.M."/>
            <person name="Petriglieri F."/>
            <person name="Kristensen J.M."/>
            <person name="Kirkegaard R.H."/>
            <person name="Michaelsen T.Y."/>
            <person name="Andersen M.H."/>
            <person name="Karst S.M."/>
            <person name="Dueholm M.S."/>
            <person name="Nielsen P.H."/>
            <person name="Albertsen M."/>
        </authorList>
    </citation>
    <scope>NUCLEOTIDE SEQUENCE</scope>
    <source>
        <strain evidence="2">EsbW_18-Q3-R4-48_MAXAC.044</strain>
    </source>
</reference>
<protein>
    <submittedName>
        <fullName evidence="2">Glutathione S-transferase family protein</fullName>
    </submittedName>
</protein>
<dbReference type="Gene3D" id="3.40.30.10">
    <property type="entry name" value="Glutaredoxin"/>
    <property type="match status" value="1"/>
</dbReference>
<dbReference type="CDD" id="cd03194">
    <property type="entry name" value="GST_C_3"/>
    <property type="match status" value="1"/>
</dbReference>
<dbReference type="SUPFAM" id="SSF52833">
    <property type="entry name" value="Thioredoxin-like"/>
    <property type="match status" value="1"/>
</dbReference>
<sequence length="206" mass="23455">MKIVIGDHNYSSWSLRPWLALKQTGIPFEEICLRLRESRTREEILKYSPSGKVPCLIDGTTVVWDSLAICEYVAEQSPTLWPSDRKARAEARAISCEMHSGFGALRSSMPMEIVSSRPYDARTAEVEADIARIVSIWESCRLRYAQDGPFLYGNFSIADAMFSPVVWRFLTYAVELPPASRAWIETMRLLPAMQEWRDAALAEMAR</sequence>
<organism evidence="2 3">
    <name type="scientific">Candidatus Propionivibrio dominans</name>
    <dbReference type="NCBI Taxonomy" id="2954373"/>
    <lineage>
        <taxon>Bacteria</taxon>
        <taxon>Pseudomonadati</taxon>
        <taxon>Pseudomonadota</taxon>
        <taxon>Betaproteobacteria</taxon>
        <taxon>Rhodocyclales</taxon>
        <taxon>Rhodocyclaceae</taxon>
        <taxon>Propionivibrio</taxon>
    </lineage>
</organism>
<dbReference type="PROSITE" id="PS50404">
    <property type="entry name" value="GST_NTER"/>
    <property type="match status" value="1"/>
</dbReference>
<dbReference type="InterPro" id="IPR036282">
    <property type="entry name" value="Glutathione-S-Trfase_C_sf"/>
</dbReference>
<evidence type="ECO:0000313" key="2">
    <source>
        <dbReference type="EMBL" id="MBK7422810.1"/>
    </source>
</evidence>
<dbReference type="PANTHER" id="PTHR42673">
    <property type="entry name" value="MALEYLACETOACETATE ISOMERASE"/>
    <property type="match status" value="1"/>
</dbReference>
<proteinExistence type="predicted"/>
<evidence type="ECO:0000313" key="3">
    <source>
        <dbReference type="Proteomes" id="UP000886602"/>
    </source>
</evidence>
<dbReference type="AlphaFoldDB" id="A0A9D7ICB3"/>
<dbReference type="GO" id="GO:0006559">
    <property type="term" value="P:L-phenylalanine catabolic process"/>
    <property type="evidence" value="ECO:0007669"/>
    <property type="project" value="TreeGrafter"/>
</dbReference>
<dbReference type="GO" id="GO:0004364">
    <property type="term" value="F:glutathione transferase activity"/>
    <property type="evidence" value="ECO:0007669"/>
    <property type="project" value="TreeGrafter"/>
</dbReference>
<dbReference type="GO" id="GO:0006749">
    <property type="term" value="P:glutathione metabolic process"/>
    <property type="evidence" value="ECO:0007669"/>
    <property type="project" value="TreeGrafter"/>
</dbReference>